<organism evidence="1 2">
    <name type="scientific">Stenotrophomonas terrae</name>
    <dbReference type="NCBI Taxonomy" id="405446"/>
    <lineage>
        <taxon>Bacteria</taxon>
        <taxon>Pseudomonadati</taxon>
        <taxon>Pseudomonadota</taxon>
        <taxon>Gammaproteobacteria</taxon>
        <taxon>Lysobacterales</taxon>
        <taxon>Lysobacteraceae</taxon>
        <taxon>Stenotrophomonas</taxon>
    </lineage>
</organism>
<dbReference type="EMBL" id="LDJJ01000007">
    <property type="protein sequence ID" value="KRG71779.1"/>
    <property type="molecule type" value="Genomic_DNA"/>
</dbReference>
<evidence type="ECO:0000313" key="2">
    <source>
        <dbReference type="Proteomes" id="UP000051863"/>
    </source>
</evidence>
<dbReference type="PATRIC" id="fig|405446.3.peg.3383"/>
<proteinExistence type="predicted"/>
<dbReference type="AlphaFoldDB" id="A0A0R0D2F7"/>
<keyword evidence="2" id="KW-1185">Reference proteome</keyword>
<dbReference type="OrthoDB" id="6637256at2"/>
<evidence type="ECO:0000313" key="1">
    <source>
        <dbReference type="EMBL" id="KRG71779.1"/>
    </source>
</evidence>
<gene>
    <name evidence="1" type="ORF">ABB27_02500</name>
</gene>
<accession>A0A0R0D2F7</accession>
<comment type="caution">
    <text evidence="1">The sequence shown here is derived from an EMBL/GenBank/DDBJ whole genome shotgun (WGS) entry which is preliminary data.</text>
</comment>
<dbReference type="Proteomes" id="UP000051863">
    <property type="component" value="Unassembled WGS sequence"/>
</dbReference>
<reference evidence="1 2" key="1">
    <citation type="submission" date="2015-05" db="EMBL/GenBank/DDBJ databases">
        <title>Genome sequencing and analysis of members of genus Stenotrophomonas.</title>
        <authorList>
            <person name="Patil P.P."/>
            <person name="Midha S."/>
            <person name="Patil P.B."/>
        </authorList>
    </citation>
    <scope>NUCLEOTIDE SEQUENCE [LARGE SCALE GENOMIC DNA]</scope>
    <source>
        <strain evidence="1 2">DSM 18941</strain>
    </source>
</reference>
<protein>
    <submittedName>
        <fullName evidence="1">Uncharacterized protein</fullName>
    </submittedName>
</protein>
<sequence>MFRRPGYDALWGWFGLSYASWLPLPRVLMHEMPDDWQARMTVLLDEFDATFKNVPRYDVQIQLKQNGRFVPMPEWISYRHPDRATIEGFK</sequence>
<name>A0A0R0D2F7_9GAMM</name>